<dbReference type="AlphaFoldDB" id="A0A3P3Y2Z7"/>
<dbReference type="PANTHER" id="PTHR47103">
    <property type="entry name" value="DNA-BINDING PROTEIN"/>
    <property type="match status" value="1"/>
</dbReference>
<keyword evidence="4" id="KW-0862">Zinc</keyword>
<evidence type="ECO:0000256" key="6">
    <source>
        <dbReference type="SAM" id="MobiDB-lite"/>
    </source>
</evidence>
<gene>
    <name evidence="8" type="ORF">PLBR_LOCUS1679</name>
</gene>
<evidence type="ECO:0000313" key="8">
    <source>
        <dbReference type="EMBL" id="SPQ94464.1"/>
    </source>
</evidence>
<feature type="compositionally biased region" description="Polar residues" evidence="6">
    <location>
        <begin position="161"/>
        <end position="172"/>
    </location>
</feature>
<organism evidence="8 9">
    <name type="scientific">Plasmodiophora brassicae</name>
    <name type="common">Clubroot disease agent</name>
    <dbReference type="NCBI Taxonomy" id="37360"/>
    <lineage>
        <taxon>Eukaryota</taxon>
        <taxon>Sar</taxon>
        <taxon>Rhizaria</taxon>
        <taxon>Endomyxa</taxon>
        <taxon>Phytomyxea</taxon>
        <taxon>Plasmodiophorida</taxon>
        <taxon>Plasmodiophoridae</taxon>
        <taxon>Plasmodiophora</taxon>
    </lineage>
</organism>
<evidence type="ECO:0000256" key="2">
    <source>
        <dbReference type="ARBA" id="ARBA00022737"/>
    </source>
</evidence>
<feature type="compositionally biased region" description="Low complexity" evidence="6">
    <location>
        <begin position="145"/>
        <end position="155"/>
    </location>
</feature>
<sequence length="1034" mass="109857">MNDELGTRGAADAALKDGQTVGELAVMTGQLGTRGSAGVAVKDDQIVGEAAAPAMSDPDESSRPGAKRDGEGDAAAVEPVPHAASESSPAEPAHSADSKVAEGPVSSPGGAVQCAVIQTLGPTTGLTLADDVPAPASDIVVPDDSTGASSASSTAPVDMSIGSSPKVTQASLKDSDTVPVGQVPDRDQPQVTVAPGTWSDMPTWSPAEGASWADITEAEQAKPPSDHCKQGGSGAIQAVDPTSRWDTPSPDASEPSAHAIDPAARWNTPSSDAPQPAASFLPTSTMECAYCHEKGHFIADCRMRPPKGCFACGDPGHISRNCPTAWKRKANTLSNSTISSSSSSKAASAPARPPQKVAQRQAAANARYTTESFGDMPKPTQRRESVVLSYRAPSEPAASEQPTTNTSRQAPYKTVCLICDGDDHRSIHCMKVPGAPLVCKYCLSPDHRRKDCPCREMYKNEECNYCHRIGHVHIDCPFRLPSPMDVERLRQINGCTFCLSPDHVETGCPIRHAVLDAKARRDLSKCKICGDGSHVENYCSTVSGAPLRCRYCGSAEHRQMHCPRHRTAADSKCRHCGRAGHGSIDCPLRSPSLAEKEFAARHNHCTFCLQESHTLPSCAIHAKFLEVSGQQLPSVAAKVATTPSSAIRSFAYDDDDDGGDAGVREAAPRLVFEEKASSCASRAGLGRTVDSRDVVALDTSSPLSVVVCGNDAANTVATLVEGFLVDADAVIVAPESPTALLFHYDDRRVGCRPFDLSIQKRADLPVVSGVVVLVPPGQVERRKALYASWPNCHVRPILFDWSAITAEVLLGLLHVPLGVDLTGPDLDLQAMVLDRFLDWDTLQAFRDAVDRFRPGALASTLDAFLTDQAGDSLAGVFKSGTLVLCDLEDPALDARAACGIFSALLQMLRSAKAVSSKLVVCDRADKYLPSDASFASSIAALAVNDKISTIVSVENAGALPDSMLHKDVAACFILKTESEYYKSVHDRLHLPRSFLGAALRLANRDVLIYSSFWDGSPGTDVRCVRLRKRFTGAQ</sequence>
<name>A0A3P3Y2Z7_PLABS</name>
<feature type="region of interest" description="Disordered" evidence="6">
    <location>
        <begin position="333"/>
        <end position="386"/>
    </location>
</feature>
<dbReference type="InterPro" id="IPR036875">
    <property type="entry name" value="Znf_CCHC_sf"/>
</dbReference>
<feature type="compositionally biased region" description="Low complexity" evidence="6">
    <location>
        <begin position="78"/>
        <end position="93"/>
    </location>
</feature>
<dbReference type="Gene3D" id="4.10.60.10">
    <property type="entry name" value="Zinc finger, CCHC-type"/>
    <property type="match status" value="2"/>
</dbReference>
<keyword evidence="3 5" id="KW-0863">Zinc-finger</keyword>
<feature type="region of interest" description="Disordered" evidence="6">
    <location>
        <begin position="1"/>
        <end position="110"/>
    </location>
</feature>
<evidence type="ECO:0000313" key="9">
    <source>
        <dbReference type="Proteomes" id="UP000290189"/>
    </source>
</evidence>
<keyword evidence="1" id="KW-0479">Metal-binding</keyword>
<feature type="region of interest" description="Disordered" evidence="6">
    <location>
        <begin position="124"/>
        <end position="257"/>
    </location>
</feature>
<dbReference type="Proteomes" id="UP000290189">
    <property type="component" value="Unassembled WGS sequence"/>
</dbReference>
<evidence type="ECO:0000256" key="5">
    <source>
        <dbReference type="PROSITE-ProRule" id="PRU00047"/>
    </source>
</evidence>
<dbReference type="SUPFAM" id="SSF57756">
    <property type="entry name" value="Retrovirus zinc finger-like domains"/>
    <property type="match status" value="1"/>
</dbReference>
<evidence type="ECO:0000256" key="3">
    <source>
        <dbReference type="ARBA" id="ARBA00022771"/>
    </source>
</evidence>
<evidence type="ECO:0000259" key="7">
    <source>
        <dbReference type="PROSITE" id="PS50158"/>
    </source>
</evidence>
<dbReference type="GO" id="GO:0008270">
    <property type="term" value="F:zinc ion binding"/>
    <property type="evidence" value="ECO:0007669"/>
    <property type="project" value="UniProtKB-KW"/>
</dbReference>
<dbReference type="GO" id="GO:0003676">
    <property type="term" value="F:nucleic acid binding"/>
    <property type="evidence" value="ECO:0007669"/>
    <property type="project" value="InterPro"/>
</dbReference>
<dbReference type="InterPro" id="IPR001878">
    <property type="entry name" value="Znf_CCHC"/>
</dbReference>
<dbReference type="EMBL" id="OVEO01000002">
    <property type="protein sequence ID" value="SPQ94464.1"/>
    <property type="molecule type" value="Genomic_DNA"/>
</dbReference>
<reference evidence="8 9" key="1">
    <citation type="submission" date="2018-03" db="EMBL/GenBank/DDBJ databases">
        <authorList>
            <person name="Fogelqvist J."/>
        </authorList>
    </citation>
    <scope>NUCLEOTIDE SEQUENCE [LARGE SCALE GENOMIC DNA]</scope>
</reference>
<proteinExistence type="predicted"/>
<keyword evidence="2" id="KW-0677">Repeat</keyword>
<dbReference type="PROSITE" id="PS50158">
    <property type="entry name" value="ZF_CCHC"/>
    <property type="match status" value="2"/>
</dbReference>
<dbReference type="PANTHER" id="PTHR47103:SF8">
    <property type="entry name" value="DNA-BINDING PROTEIN"/>
    <property type="match status" value="1"/>
</dbReference>
<geneLocation type="mitochondrion" evidence="8"/>
<dbReference type="SMART" id="SM00343">
    <property type="entry name" value="ZnF_C2HC"/>
    <property type="match status" value="10"/>
</dbReference>
<feature type="compositionally biased region" description="Low complexity" evidence="6">
    <location>
        <begin position="334"/>
        <end position="350"/>
    </location>
</feature>
<accession>A0A3P3Y2Z7</accession>
<protein>
    <recommendedName>
        <fullName evidence="7">CCHC-type domain-containing protein</fullName>
    </recommendedName>
</protein>
<evidence type="ECO:0000256" key="1">
    <source>
        <dbReference type="ARBA" id="ARBA00022723"/>
    </source>
</evidence>
<feature type="domain" description="CCHC-type" evidence="7">
    <location>
        <begin position="309"/>
        <end position="323"/>
    </location>
</feature>
<evidence type="ECO:0000256" key="4">
    <source>
        <dbReference type="ARBA" id="ARBA00022833"/>
    </source>
</evidence>
<keyword evidence="8" id="KW-0496">Mitochondrion</keyword>
<feature type="domain" description="CCHC-type" evidence="7">
    <location>
        <begin position="572"/>
        <end position="587"/>
    </location>
</feature>
<feature type="compositionally biased region" description="Basic and acidic residues" evidence="6">
    <location>
        <begin position="60"/>
        <end position="71"/>
    </location>
</feature>
<dbReference type="Pfam" id="PF00098">
    <property type="entry name" value="zf-CCHC"/>
    <property type="match status" value="1"/>
</dbReference>